<feature type="transmembrane region" description="Helical" evidence="1">
    <location>
        <begin position="12"/>
        <end position="30"/>
    </location>
</feature>
<keyword evidence="1" id="KW-0472">Membrane</keyword>
<comment type="caution">
    <text evidence="3">The sequence shown here is derived from an EMBL/GenBank/DDBJ whole genome shotgun (WGS) entry which is preliminary data.</text>
</comment>
<dbReference type="InterPro" id="IPR056119">
    <property type="entry name" value="DUF7702"/>
</dbReference>
<accession>A0ABR3VXX9</accession>
<name>A0ABR3VXX9_9PEZI</name>
<feature type="transmembrane region" description="Helical" evidence="1">
    <location>
        <begin position="61"/>
        <end position="82"/>
    </location>
</feature>
<proteinExistence type="predicted"/>
<protein>
    <recommendedName>
        <fullName evidence="2">DUF7702 domain-containing protein</fullName>
    </recommendedName>
</protein>
<evidence type="ECO:0000313" key="4">
    <source>
        <dbReference type="Proteomes" id="UP001586593"/>
    </source>
</evidence>
<organism evidence="3 4">
    <name type="scientific">Phialemonium thermophilum</name>
    <dbReference type="NCBI Taxonomy" id="223376"/>
    <lineage>
        <taxon>Eukaryota</taxon>
        <taxon>Fungi</taxon>
        <taxon>Dikarya</taxon>
        <taxon>Ascomycota</taxon>
        <taxon>Pezizomycotina</taxon>
        <taxon>Sordariomycetes</taxon>
        <taxon>Sordariomycetidae</taxon>
        <taxon>Cephalothecales</taxon>
        <taxon>Cephalothecaceae</taxon>
        <taxon>Phialemonium</taxon>
    </lineage>
</organism>
<reference evidence="3 4" key="1">
    <citation type="journal article" date="2024" name="Commun. Biol.">
        <title>Comparative genomic analysis of thermophilic fungi reveals convergent evolutionary adaptations and gene losses.</title>
        <authorList>
            <person name="Steindorff A.S."/>
            <person name="Aguilar-Pontes M.V."/>
            <person name="Robinson A.J."/>
            <person name="Andreopoulos B."/>
            <person name="LaButti K."/>
            <person name="Kuo A."/>
            <person name="Mondo S."/>
            <person name="Riley R."/>
            <person name="Otillar R."/>
            <person name="Haridas S."/>
            <person name="Lipzen A."/>
            <person name="Grimwood J."/>
            <person name="Schmutz J."/>
            <person name="Clum A."/>
            <person name="Reid I.D."/>
            <person name="Moisan M.C."/>
            <person name="Butler G."/>
            <person name="Nguyen T.T.M."/>
            <person name="Dewar K."/>
            <person name="Conant G."/>
            <person name="Drula E."/>
            <person name="Henrissat B."/>
            <person name="Hansel C."/>
            <person name="Singer S."/>
            <person name="Hutchinson M.I."/>
            <person name="de Vries R.P."/>
            <person name="Natvig D.O."/>
            <person name="Powell A.J."/>
            <person name="Tsang A."/>
            <person name="Grigoriev I.V."/>
        </authorList>
    </citation>
    <scope>NUCLEOTIDE SEQUENCE [LARGE SCALE GENOMIC DNA]</scope>
    <source>
        <strain evidence="3 4">ATCC 24622</strain>
    </source>
</reference>
<keyword evidence="1" id="KW-0812">Transmembrane</keyword>
<keyword evidence="1" id="KW-1133">Transmembrane helix</keyword>
<dbReference type="PANTHER" id="PTHR42109">
    <property type="entry name" value="UNPLACED GENOMIC SCAFFOLD UM_SCAF_CONTIG_1.265, WHOLE GENOME SHOTGUN SEQUENCE"/>
    <property type="match status" value="1"/>
</dbReference>
<evidence type="ECO:0000313" key="3">
    <source>
        <dbReference type="EMBL" id="KAL1848004.1"/>
    </source>
</evidence>
<feature type="transmembrane region" description="Helical" evidence="1">
    <location>
        <begin position="102"/>
        <end position="123"/>
    </location>
</feature>
<sequence>MTSHAALPTAELAIYAVLAVPVLVVLFRHLPLGAAGWGYLFAFCTLRIVGGALSRSGKQPAAANIISNVGLSPLLLAASGILHEARHLRAAAANKSLELTLFVFYHAAVLAGVALVAAGGSSLSSDHPKPNASKLVKAGIAILTVCWVALCAWVVSSVRPPRHVRAAATAAREGTVLLYSLAASLVLVGIRVLYSLVALCSEKPSLNPATGSLAIRVVLAFLPELIAVLILLGAGILTLNAMRLRAAAVPAETEGSGKQAEETTTRV</sequence>
<dbReference type="Pfam" id="PF24800">
    <property type="entry name" value="DUF7702"/>
    <property type="match status" value="1"/>
</dbReference>
<dbReference type="Proteomes" id="UP001586593">
    <property type="component" value="Unassembled WGS sequence"/>
</dbReference>
<evidence type="ECO:0000259" key="2">
    <source>
        <dbReference type="Pfam" id="PF24800"/>
    </source>
</evidence>
<gene>
    <name evidence="3" type="ORF">VTK73DRAFT_10217</name>
</gene>
<dbReference type="EMBL" id="JAZHXJ010000944">
    <property type="protein sequence ID" value="KAL1848004.1"/>
    <property type="molecule type" value="Genomic_DNA"/>
</dbReference>
<feature type="transmembrane region" description="Helical" evidence="1">
    <location>
        <begin position="213"/>
        <end position="237"/>
    </location>
</feature>
<dbReference type="PANTHER" id="PTHR42109:SF3">
    <property type="entry name" value="INTEGRAL MEMBRANE PROTEIN (AFU_ORTHOLOGUE AFUA_5G00100)"/>
    <property type="match status" value="1"/>
</dbReference>
<keyword evidence="4" id="KW-1185">Reference proteome</keyword>
<feature type="transmembrane region" description="Helical" evidence="1">
    <location>
        <begin position="176"/>
        <end position="201"/>
    </location>
</feature>
<feature type="domain" description="DUF7702" evidence="2">
    <location>
        <begin position="4"/>
        <end position="237"/>
    </location>
</feature>
<feature type="transmembrane region" description="Helical" evidence="1">
    <location>
        <begin position="135"/>
        <end position="156"/>
    </location>
</feature>
<evidence type="ECO:0000256" key="1">
    <source>
        <dbReference type="SAM" id="Phobius"/>
    </source>
</evidence>
<feature type="transmembrane region" description="Helical" evidence="1">
    <location>
        <begin position="36"/>
        <end position="54"/>
    </location>
</feature>